<proteinExistence type="inferred from homology"/>
<comment type="similarity">
    <text evidence="1">Belongs to the SPIN/STSY family.</text>
</comment>
<reference evidence="4" key="1">
    <citation type="submission" date="2018-11" db="EMBL/GenBank/DDBJ databases">
        <authorList>
            <person name="Alioto T."/>
            <person name="Alioto T."/>
        </authorList>
    </citation>
    <scope>NUCLEOTIDE SEQUENCE</scope>
</reference>
<dbReference type="Pfam" id="PF02513">
    <property type="entry name" value="Spin-Ssty"/>
    <property type="match status" value="1"/>
</dbReference>
<evidence type="ECO:0000256" key="1">
    <source>
        <dbReference type="ARBA" id="ARBA00009467"/>
    </source>
</evidence>
<keyword evidence="2" id="KW-0540">Nuclease</keyword>
<evidence type="ECO:0000256" key="3">
    <source>
        <dbReference type="SAM" id="Coils"/>
    </source>
</evidence>
<feature type="coiled-coil region" evidence="3">
    <location>
        <begin position="51"/>
        <end position="244"/>
    </location>
</feature>
<dbReference type="PANTHER" id="PTHR11046:SF25">
    <property type="match status" value="1"/>
</dbReference>
<evidence type="ECO:0000256" key="2">
    <source>
        <dbReference type="ARBA" id="ARBA00022722"/>
    </source>
</evidence>
<dbReference type="InterPro" id="IPR003671">
    <property type="entry name" value="SPIN/Ssty"/>
</dbReference>
<dbReference type="InterPro" id="IPR042567">
    <property type="entry name" value="SPIN/Ssty_sf"/>
</dbReference>
<dbReference type="Gene3D" id="2.80.10.70">
    <property type="entry name" value="Spindlin/Ssty"/>
    <property type="match status" value="1"/>
</dbReference>
<dbReference type="PANTHER" id="PTHR11046">
    <property type="entry name" value="OLIGORIBONUCLEASE, MITOCHONDRIAL"/>
    <property type="match status" value="1"/>
</dbReference>
<dbReference type="GO" id="GO:0000175">
    <property type="term" value="F:3'-5'-RNA exonuclease activity"/>
    <property type="evidence" value="ECO:0007669"/>
    <property type="project" value="InterPro"/>
</dbReference>
<name>A0A8B6BFA8_MYTGA</name>
<dbReference type="AlphaFoldDB" id="A0A8B6BFA8"/>
<keyword evidence="2" id="KW-0378">Hydrolase</keyword>
<evidence type="ECO:0000313" key="4">
    <source>
        <dbReference type="EMBL" id="VDH89564.1"/>
    </source>
</evidence>
<dbReference type="InterPro" id="IPR022894">
    <property type="entry name" value="Oligoribonuclease"/>
</dbReference>
<dbReference type="GO" id="GO:0007276">
    <property type="term" value="P:gamete generation"/>
    <property type="evidence" value="ECO:0007669"/>
    <property type="project" value="InterPro"/>
</dbReference>
<dbReference type="Proteomes" id="UP000596742">
    <property type="component" value="Unassembled WGS sequence"/>
</dbReference>
<organism evidence="4 5">
    <name type="scientific">Mytilus galloprovincialis</name>
    <name type="common">Mediterranean mussel</name>
    <dbReference type="NCBI Taxonomy" id="29158"/>
    <lineage>
        <taxon>Eukaryota</taxon>
        <taxon>Metazoa</taxon>
        <taxon>Spiralia</taxon>
        <taxon>Lophotrochozoa</taxon>
        <taxon>Mollusca</taxon>
        <taxon>Bivalvia</taxon>
        <taxon>Autobranchia</taxon>
        <taxon>Pteriomorphia</taxon>
        <taxon>Mytilida</taxon>
        <taxon>Mytiloidea</taxon>
        <taxon>Mytilidae</taxon>
        <taxon>Mytilinae</taxon>
        <taxon>Mytilus</taxon>
    </lineage>
</organism>
<keyword evidence="5" id="KW-1185">Reference proteome</keyword>
<sequence length="1009" mass="116574">MSKDLKRKRVECPSSSDEELDLVFNTPEKKFKTIIVKREKPEVKIIKDPFALRYMQKNEELRIENMNLRSENKDLVSLSNNTQSAKFKRIVQVSQMSVIKELKEENEFLENENNKAEIVKEKYLNVKKERLLLKRKLERALNKSENNKKFKNECSKLSVVKDSLLKECNSLRASVEKLKSLKTQYVEMCNEMKSNLKNKELECLELKNENSDMLDVLNDSIETIEEAKNTLDDTVSENNDLKVDNDYLTALLHDDDEMVIETWNEEKQTFKPELTKCIMKLLDLNISARHVSDVVKEVCKMCGKVPKRLPSRQTIDRMNDQRLSLALKQTESLSKKNNLTLYSDETSKYGRCFEVFAATDENQNSYLLGLREMSSKSAETVLDTLKTILQDITDLCEEKENNDKERNVGYRLLSNIRNTMSDRAATEKKFHTLLESFRIDILPDFVQNWDELSADERDVCSKMNNFFCSLHLLVNFADVCSVALGKFEKLFNKSLGAETLEADSDDSEVKNAECGTIRLIRTCSKSFAKGVDERNGVHGGFKTYMKSIGDKVNFIRYKHNRFNVFFQLGHTTYHHRNNIKTFLESIHGCTNRLLSSVLADIKEPLYIAGSRALGLISKLVCGPLWRKIEYSSHVFNLNELLSVLLDFLEIGKEDSSIILSGNLKPFPDQINDNDEILNELLKPDDSDELTVQILQSLFGVMIILLKRQAGDHLPGGKFSTPTQLTREQTSSCLKHNKLPEFFFGQLDFLMKYRPNATTLCNEAYLLFSHNKTDEWLNNLPVSERNQLIEDSRKEGRKIRHQFKQRLQQIESERLIKLRKKEEEIRLKKIKQLQKKQNMTNDIMYFGLWQSHEQVSQHLMEISKNTEKITAVKAQLNFRKNVLKQVPSDKCLFAFSADKKKFTVAQLEANLNTLISESKTSTCTNERMTVNKPLLVGKWIEHKFANNIWYKGKVLSVVPGFVEWYNVKYEGDSAVYVFKLHEDYAAGDLQMLAMSPSQGLISLMLALFKC</sequence>
<dbReference type="EMBL" id="UYJE01000047">
    <property type="protein sequence ID" value="VDH89564.1"/>
    <property type="molecule type" value="Genomic_DNA"/>
</dbReference>
<comment type="caution">
    <text evidence="4">The sequence shown here is derived from an EMBL/GenBank/DDBJ whole genome shotgun (WGS) entry which is preliminary data.</text>
</comment>
<accession>A0A8B6BFA8</accession>
<evidence type="ECO:0000313" key="5">
    <source>
        <dbReference type="Proteomes" id="UP000596742"/>
    </source>
</evidence>
<protein>
    <submittedName>
        <fullName evidence="4">Uncharacterized protein</fullName>
    </submittedName>
</protein>
<dbReference type="OrthoDB" id="6159600at2759"/>
<keyword evidence="3" id="KW-0175">Coiled coil</keyword>
<gene>
    <name evidence="4" type="ORF">MGAL_10B059754</name>
</gene>